<feature type="compositionally biased region" description="Polar residues" evidence="1">
    <location>
        <begin position="1"/>
        <end position="11"/>
    </location>
</feature>
<organism evidence="2 3">
    <name type="scientific">Symbiodinium necroappetens</name>
    <dbReference type="NCBI Taxonomy" id="1628268"/>
    <lineage>
        <taxon>Eukaryota</taxon>
        <taxon>Sar</taxon>
        <taxon>Alveolata</taxon>
        <taxon>Dinophyceae</taxon>
        <taxon>Suessiales</taxon>
        <taxon>Symbiodiniaceae</taxon>
        <taxon>Symbiodinium</taxon>
    </lineage>
</organism>
<proteinExistence type="predicted"/>
<reference evidence="2" key="1">
    <citation type="submission" date="2021-02" db="EMBL/GenBank/DDBJ databases">
        <authorList>
            <person name="Dougan E. K."/>
            <person name="Rhodes N."/>
            <person name="Thang M."/>
            <person name="Chan C."/>
        </authorList>
    </citation>
    <scope>NUCLEOTIDE SEQUENCE</scope>
</reference>
<dbReference type="AlphaFoldDB" id="A0A813A8L0"/>
<dbReference type="OrthoDB" id="430625at2759"/>
<accession>A0A813A8L0</accession>
<dbReference type="Proteomes" id="UP000601435">
    <property type="component" value="Unassembled WGS sequence"/>
</dbReference>
<evidence type="ECO:0000256" key="1">
    <source>
        <dbReference type="SAM" id="MobiDB-lite"/>
    </source>
</evidence>
<evidence type="ECO:0000313" key="3">
    <source>
        <dbReference type="Proteomes" id="UP000601435"/>
    </source>
</evidence>
<feature type="region of interest" description="Disordered" evidence="1">
    <location>
        <begin position="1"/>
        <end position="26"/>
    </location>
</feature>
<feature type="region of interest" description="Disordered" evidence="1">
    <location>
        <begin position="111"/>
        <end position="131"/>
    </location>
</feature>
<dbReference type="EMBL" id="CAJNJA010055197">
    <property type="protein sequence ID" value="CAE7854782.1"/>
    <property type="molecule type" value="Genomic_DNA"/>
</dbReference>
<name>A0A813A8L0_9DINO</name>
<protein>
    <submittedName>
        <fullName evidence="2">CPK2 protein</fullName>
    </submittedName>
</protein>
<evidence type="ECO:0000313" key="2">
    <source>
        <dbReference type="EMBL" id="CAE7854782.1"/>
    </source>
</evidence>
<keyword evidence="3" id="KW-1185">Reference proteome</keyword>
<gene>
    <name evidence="2" type="primary">CPK2</name>
    <name evidence="2" type="ORF">SNEC2469_LOCUS26776</name>
</gene>
<comment type="caution">
    <text evidence="2">The sequence shown here is derived from an EMBL/GenBank/DDBJ whole genome shotgun (WGS) entry which is preliminary data.</text>
</comment>
<sequence length="414" mass="46074">MGYENSESISRGASEKSVIGQELPKGLTPSQVFREKHIQEDEPVLPSQLWPRQVMEQVLDLDSLTQQEVQQEVLTERLTGEVDSSDSEARSLPGQALMNLSSTAKPVCPFDDILPPALDPNPAVEENAGDPDSVRAYVGQQLEFWSKTASRWIPCEVINVRGDAAIMVNVKPNTWLTTEDQARRVRACELQRSPEMSPTQDTRKVLGSTGRAKSDNGQFCVGQPVEYLSISAGRWIPSRVTGIDEENSIQLDVKPGCWIPLHHQKGHVRLPGLLDSGEVQGHAAPSTSLADLDLSHLQSEELEYYSLNLSAWIPCRILQQDAQSGCAVIDVLPSAWITPAQQATYLRAALQQERLRIPLIGDKVVYFSESHMRWIPTIITDVGDADEVELEIKPGVWISRDVQKRVLRWCSDQL</sequence>